<organism evidence="7 8">
    <name type="scientific">Flavobacterium haoranii</name>
    <dbReference type="NCBI Taxonomy" id="683124"/>
    <lineage>
        <taxon>Bacteria</taxon>
        <taxon>Pseudomonadati</taxon>
        <taxon>Bacteroidota</taxon>
        <taxon>Flavobacteriia</taxon>
        <taxon>Flavobacteriales</taxon>
        <taxon>Flavobacteriaceae</taxon>
        <taxon>Flavobacterium</taxon>
    </lineage>
</organism>
<feature type="transmembrane region" description="Helical" evidence="6">
    <location>
        <begin position="181"/>
        <end position="200"/>
    </location>
</feature>
<feature type="transmembrane region" description="Helical" evidence="6">
    <location>
        <begin position="30"/>
        <end position="50"/>
    </location>
</feature>
<evidence type="ECO:0000313" key="8">
    <source>
        <dbReference type="Proteomes" id="UP000184232"/>
    </source>
</evidence>
<dbReference type="RefSeq" id="WP_072784747.1">
    <property type="nucleotide sequence ID" value="NZ_CP045292.1"/>
</dbReference>
<keyword evidence="5 6" id="KW-0472">Membrane</keyword>
<evidence type="ECO:0000256" key="2">
    <source>
        <dbReference type="ARBA" id="ARBA00022475"/>
    </source>
</evidence>
<keyword evidence="2" id="KW-1003">Cell membrane</keyword>
<feature type="transmembrane region" description="Helical" evidence="6">
    <location>
        <begin position="451"/>
        <end position="469"/>
    </location>
</feature>
<feature type="transmembrane region" description="Helical" evidence="6">
    <location>
        <begin position="373"/>
        <end position="390"/>
    </location>
</feature>
<sequence>MSQQSFHRTIFKSTGLFGVSKVIAMLLRVIVNKVAAIFIGVAGVGTVGYIENILNLKQSIISLGVTQSSVREVAVLNESEKEQRLLQILYKWAWISGLAGLIICTVFAKQLSQAVFNTSNYWQWFLALSFYFLFSSISSIRLAVLTGKRKIKSVVIYQIVLAVFSAVITVGLYYFFYEKGIIPSFIATAFIGFLLSLYFTRNIKVLQEKIPYKVFFTELKPVIVLGLLLSINGIFGQLCYYGIRWFLNRESNEILGIYQVSNTFLVSYLGLVFVAMSKDFYPRLTNFESDKKSFNNLVNDQTETALFIIVPAVLILYILAPILIPILYTKDFLPVLEILHIGLLSVVLKGIAWSIGYIALAKGNKKMYFKQNILGDALNILFSIILYHYLDLFGLGISITLMFLISSVYTYWGVSTTYGFKFRANTLKVIFVSLAISIMGIIGIYFKSFSVYNPILITTLLFSLLYSYVQLKKRL</sequence>
<feature type="transmembrane region" description="Helical" evidence="6">
    <location>
        <begin position="121"/>
        <end position="142"/>
    </location>
</feature>
<evidence type="ECO:0000256" key="1">
    <source>
        <dbReference type="ARBA" id="ARBA00004651"/>
    </source>
</evidence>
<dbReference type="Proteomes" id="UP000184232">
    <property type="component" value="Unassembled WGS sequence"/>
</dbReference>
<accession>A0A1M6JSV6</accession>
<reference evidence="7 8" key="1">
    <citation type="submission" date="2016-11" db="EMBL/GenBank/DDBJ databases">
        <authorList>
            <person name="Jaros S."/>
            <person name="Januszkiewicz K."/>
            <person name="Wedrychowicz H."/>
        </authorList>
    </citation>
    <scope>NUCLEOTIDE SEQUENCE [LARGE SCALE GENOMIC DNA]</scope>
    <source>
        <strain evidence="7 8">DSM 22807</strain>
    </source>
</reference>
<dbReference type="OrthoDB" id="9769862at2"/>
<feature type="transmembrane region" description="Helical" evidence="6">
    <location>
        <begin position="338"/>
        <end position="361"/>
    </location>
</feature>
<evidence type="ECO:0000313" key="7">
    <source>
        <dbReference type="EMBL" id="SHJ49798.1"/>
    </source>
</evidence>
<dbReference type="PANTHER" id="PTHR30250">
    <property type="entry name" value="PST FAMILY PREDICTED COLANIC ACID TRANSPORTER"/>
    <property type="match status" value="1"/>
</dbReference>
<dbReference type="STRING" id="683124.SAMN05444337_2083"/>
<feature type="transmembrane region" description="Helical" evidence="6">
    <location>
        <begin position="154"/>
        <end position="175"/>
    </location>
</feature>
<comment type="subcellular location">
    <subcellularLocation>
        <location evidence="1">Cell membrane</location>
        <topology evidence="1">Multi-pass membrane protein</topology>
    </subcellularLocation>
</comment>
<feature type="transmembrane region" description="Helical" evidence="6">
    <location>
        <begin position="396"/>
        <end position="414"/>
    </location>
</feature>
<dbReference type="PANTHER" id="PTHR30250:SF11">
    <property type="entry name" value="O-ANTIGEN TRANSPORTER-RELATED"/>
    <property type="match status" value="1"/>
</dbReference>
<dbReference type="InterPro" id="IPR050833">
    <property type="entry name" value="Poly_Biosynth_Transport"/>
</dbReference>
<dbReference type="GO" id="GO:0005886">
    <property type="term" value="C:plasma membrane"/>
    <property type="evidence" value="ECO:0007669"/>
    <property type="project" value="UniProtKB-SubCell"/>
</dbReference>
<feature type="transmembrane region" description="Helical" evidence="6">
    <location>
        <begin position="305"/>
        <end position="326"/>
    </location>
</feature>
<evidence type="ECO:0000256" key="6">
    <source>
        <dbReference type="SAM" id="Phobius"/>
    </source>
</evidence>
<dbReference type="EMBL" id="FQZH01000004">
    <property type="protein sequence ID" value="SHJ49798.1"/>
    <property type="molecule type" value="Genomic_DNA"/>
</dbReference>
<keyword evidence="4 6" id="KW-1133">Transmembrane helix</keyword>
<feature type="transmembrane region" description="Helical" evidence="6">
    <location>
        <begin position="255"/>
        <end position="276"/>
    </location>
</feature>
<evidence type="ECO:0000256" key="5">
    <source>
        <dbReference type="ARBA" id="ARBA00023136"/>
    </source>
</evidence>
<keyword evidence="3 6" id="KW-0812">Transmembrane</keyword>
<keyword evidence="8" id="KW-1185">Reference proteome</keyword>
<feature type="transmembrane region" description="Helical" evidence="6">
    <location>
        <begin position="221"/>
        <end position="243"/>
    </location>
</feature>
<evidence type="ECO:0000256" key="3">
    <source>
        <dbReference type="ARBA" id="ARBA00022692"/>
    </source>
</evidence>
<proteinExistence type="predicted"/>
<protein>
    <submittedName>
        <fullName evidence="7">Membrane protein involved in the export of O-antigen and teichoic acid</fullName>
    </submittedName>
</protein>
<feature type="transmembrane region" description="Helical" evidence="6">
    <location>
        <begin position="89"/>
        <end position="109"/>
    </location>
</feature>
<gene>
    <name evidence="7" type="ORF">SAMN05444337_2083</name>
</gene>
<name>A0A1M6JSV6_9FLAO</name>
<dbReference type="AlphaFoldDB" id="A0A1M6JSV6"/>
<evidence type="ECO:0000256" key="4">
    <source>
        <dbReference type="ARBA" id="ARBA00022989"/>
    </source>
</evidence>
<feature type="transmembrane region" description="Helical" evidence="6">
    <location>
        <begin position="426"/>
        <end position="445"/>
    </location>
</feature>
<dbReference type="Pfam" id="PF13440">
    <property type="entry name" value="Polysacc_synt_3"/>
    <property type="match status" value="1"/>
</dbReference>